<name>A0A9X1HQA3_9BACT</name>
<dbReference type="Pfam" id="PF12704">
    <property type="entry name" value="MacB_PCD"/>
    <property type="match status" value="2"/>
</dbReference>
<dbReference type="InterPro" id="IPR025857">
    <property type="entry name" value="MacB_PCD"/>
</dbReference>
<dbReference type="GO" id="GO:0005886">
    <property type="term" value="C:plasma membrane"/>
    <property type="evidence" value="ECO:0007669"/>
    <property type="project" value="UniProtKB-SubCell"/>
</dbReference>
<feature type="transmembrane region" description="Helical" evidence="6">
    <location>
        <begin position="21"/>
        <end position="41"/>
    </location>
</feature>
<feature type="transmembrane region" description="Helical" evidence="6">
    <location>
        <begin position="379"/>
        <end position="404"/>
    </location>
</feature>
<dbReference type="PROSITE" id="PS51257">
    <property type="entry name" value="PROKAR_LIPOPROTEIN"/>
    <property type="match status" value="1"/>
</dbReference>
<dbReference type="EMBL" id="JAIXNE010000003">
    <property type="protein sequence ID" value="MCA6075996.1"/>
    <property type="molecule type" value="Genomic_DNA"/>
</dbReference>
<evidence type="ECO:0000313" key="9">
    <source>
        <dbReference type="EMBL" id="MCA6074819.1"/>
    </source>
</evidence>
<keyword evidence="12" id="KW-1185">Reference proteome</keyword>
<evidence type="ECO:0000256" key="5">
    <source>
        <dbReference type="ARBA" id="ARBA00023136"/>
    </source>
</evidence>
<protein>
    <submittedName>
        <fullName evidence="10">ABC transporter permease</fullName>
    </submittedName>
</protein>
<dbReference type="AlphaFoldDB" id="A0A9X1HQA3"/>
<keyword evidence="4 6" id="KW-1133">Transmembrane helix</keyword>
<keyword evidence="3 6" id="KW-0812">Transmembrane</keyword>
<dbReference type="RefSeq" id="WP_225697930.1">
    <property type="nucleotide sequence ID" value="NZ_JAIXNE010000002.1"/>
</dbReference>
<dbReference type="EMBL" id="JAIXNE010000002">
    <property type="protein sequence ID" value="MCA6074819.1"/>
    <property type="molecule type" value="Genomic_DNA"/>
</dbReference>
<organism evidence="10 12">
    <name type="scientific">Fulvivirga sedimenti</name>
    <dbReference type="NCBI Taxonomy" id="2879465"/>
    <lineage>
        <taxon>Bacteria</taxon>
        <taxon>Pseudomonadati</taxon>
        <taxon>Bacteroidota</taxon>
        <taxon>Cytophagia</taxon>
        <taxon>Cytophagales</taxon>
        <taxon>Fulvivirgaceae</taxon>
        <taxon>Fulvivirga</taxon>
    </lineage>
</organism>
<feature type="transmembrane region" description="Helical" evidence="6">
    <location>
        <begin position="778"/>
        <end position="798"/>
    </location>
</feature>
<feature type="transmembrane region" description="Helical" evidence="6">
    <location>
        <begin position="692"/>
        <end position="716"/>
    </location>
</feature>
<sequence>MLKHIIKISLRNLSRTRLYSFINILGLTLGIACAILIIFFVKDELTFDRFHSKKERLFRLFYEAERIDGTLNKSPMVPIIMGDEILANYPEAEAKTIWFEFNSQVEEGGDTFEESLHMVDSSFLSMFDFKVISGTAKGALDEPGDLVITKSMALKIFGKVEVAGNSLAIVIGPGKKEFIVSAVVEDAPSNSSFHFNFLLNTSHAKDIMPEEMMNSWNFVASETYVLLQSEAEMESLAAKLPALVERAIGDDLEGRTFTIGLQSIGDMHLDTDMPSGLAPVSDPKYTLILSAICFLILVMACINFMNLSLGRSFGRAREIGVKKVVGVHRSQLVSQFLGEAIILSLISLAIALIAAYFALPFFNQLSGKELSFNLNIDEILLFTGLAILVGILAGAYPAMVVSGFKPVNILKGNLMVGQGRQNVRKGLITLQLILSVFLITTVLFMKNQLNYLQSKNLGFNREQVVVLPITVNDTRGFMDVISKGWDKAKRGQRTFKGLSTVESVGISCQNFEEGTWMEGSYVDAQESMHRFFFNVVDPSFIETLEMEMVAGRNFREEDQADERRSVIVNEAFVKEFNLTDPVGKRIPHEEFQDHEIIGVVKDFNFASLHNKVGPLALVINPQILLEGIHGLSIHSSVAPRLMVRLRAGQTADGLADIRETWNELFPEDPINLTFLDDTIQAQYEREGNLNTIIVTATIISVLIGSLGLFGLAVLTMNARRKEIGIRKVLGAGIGNMVIELSKSYLLLVIIATLLSIPLTYYFVSSWLDNFEFKIPIDGFTYLGGGLILFGVAFMILVFQSARVLRDNPIEALRSE</sequence>
<evidence type="ECO:0000256" key="1">
    <source>
        <dbReference type="ARBA" id="ARBA00004651"/>
    </source>
</evidence>
<feature type="transmembrane region" description="Helical" evidence="6">
    <location>
        <begin position="336"/>
        <end position="359"/>
    </location>
</feature>
<comment type="caution">
    <text evidence="10">The sequence shown here is derived from an EMBL/GenBank/DDBJ whole genome shotgun (WGS) entry which is preliminary data.</text>
</comment>
<evidence type="ECO:0000313" key="10">
    <source>
        <dbReference type="EMBL" id="MCA6075996.1"/>
    </source>
</evidence>
<dbReference type="PANTHER" id="PTHR30572">
    <property type="entry name" value="MEMBRANE COMPONENT OF TRANSPORTER-RELATED"/>
    <property type="match status" value="1"/>
</dbReference>
<dbReference type="Pfam" id="PF02687">
    <property type="entry name" value="FtsX"/>
    <property type="match status" value="2"/>
</dbReference>
<reference evidence="10" key="1">
    <citation type="submission" date="2021-09" db="EMBL/GenBank/DDBJ databases">
        <title>Fulvivirga sp. isolated from coastal sediment.</title>
        <authorList>
            <person name="Yu H."/>
        </authorList>
    </citation>
    <scope>NUCLEOTIDE SEQUENCE</scope>
    <source>
        <strain evidence="10">1062</strain>
    </source>
</reference>
<dbReference type="PANTHER" id="PTHR30572:SF18">
    <property type="entry name" value="ABC-TYPE MACROLIDE FAMILY EXPORT SYSTEM PERMEASE COMPONENT 2"/>
    <property type="match status" value="1"/>
</dbReference>
<evidence type="ECO:0000256" key="3">
    <source>
        <dbReference type="ARBA" id="ARBA00022692"/>
    </source>
</evidence>
<evidence type="ECO:0000256" key="2">
    <source>
        <dbReference type="ARBA" id="ARBA00022475"/>
    </source>
</evidence>
<feature type="domain" description="ABC3 transporter permease C-terminal" evidence="7">
    <location>
        <begin position="696"/>
        <end position="808"/>
    </location>
</feature>
<evidence type="ECO:0000259" key="8">
    <source>
        <dbReference type="Pfam" id="PF12704"/>
    </source>
</evidence>
<feature type="transmembrane region" description="Helical" evidence="6">
    <location>
        <begin position="744"/>
        <end position="763"/>
    </location>
</feature>
<accession>A0A9X1HQA3</accession>
<dbReference type="InterPro" id="IPR050250">
    <property type="entry name" value="Macrolide_Exporter_MacB"/>
</dbReference>
<dbReference type="InterPro" id="IPR003838">
    <property type="entry name" value="ABC3_permease_C"/>
</dbReference>
<dbReference type="EMBL" id="JAIXNE010000004">
    <property type="protein sequence ID" value="MCA6077124.1"/>
    <property type="molecule type" value="Genomic_DNA"/>
</dbReference>
<evidence type="ECO:0000256" key="6">
    <source>
        <dbReference type="SAM" id="Phobius"/>
    </source>
</evidence>
<proteinExistence type="predicted"/>
<comment type="subcellular location">
    <subcellularLocation>
        <location evidence="1">Cell membrane</location>
        <topology evidence="1">Multi-pass membrane protein</topology>
    </subcellularLocation>
</comment>
<evidence type="ECO:0000313" key="12">
    <source>
        <dbReference type="Proteomes" id="UP001139409"/>
    </source>
</evidence>
<evidence type="ECO:0000256" key="4">
    <source>
        <dbReference type="ARBA" id="ARBA00022989"/>
    </source>
</evidence>
<keyword evidence="2" id="KW-1003">Cell membrane</keyword>
<evidence type="ECO:0000313" key="11">
    <source>
        <dbReference type="EMBL" id="MCA6077124.1"/>
    </source>
</evidence>
<feature type="transmembrane region" description="Helical" evidence="6">
    <location>
        <begin position="285"/>
        <end position="307"/>
    </location>
</feature>
<feature type="domain" description="MacB-like periplasmic core" evidence="8">
    <location>
        <begin position="498"/>
        <end position="654"/>
    </location>
</feature>
<gene>
    <name evidence="9" type="ORF">LDX50_08050</name>
    <name evidence="10" type="ORF">LDX50_14020</name>
    <name evidence="11" type="ORF">LDX50_19740</name>
</gene>
<feature type="domain" description="MacB-like periplasmic core" evidence="8">
    <location>
        <begin position="20"/>
        <end position="242"/>
    </location>
</feature>
<keyword evidence="5 6" id="KW-0472">Membrane</keyword>
<feature type="domain" description="ABC3 transporter permease C-terminal" evidence="7">
    <location>
        <begin position="292"/>
        <end position="403"/>
    </location>
</feature>
<feature type="transmembrane region" description="Helical" evidence="6">
    <location>
        <begin position="425"/>
        <end position="445"/>
    </location>
</feature>
<dbReference type="Proteomes" id="UP001139409">
    <property type="component" value="Unassembled WGS sequence"/>
</dbReference>
<evidence type="ECO:0000259" key="7">
    <source>
        <dbReference type="Pfam" id="PF02687"/>
    </source>
</evidence>
<dbReference type="GO" id="GO:0022857">
    <property type="term" value="F:transmembrane transporter activity"/>
    <property type="evidence" value="ECO:0007669"/>
    <property type="project" value="TreeGrafter"/>
</dbReference>